<feature type="compositionally biased region" description="Polar residues" evidence="1">
    <location>
        <begin position="308"/>
        <end position="320"/>
    </location>
</feature>
<gene>
    <name evidence="2" type="ORF">CEP51_002097</name>
</gene>
<sequence length="872" mass="96598">MDDVADLVVTPFRDIVDKGRTAVENAGDDDKVMLKAAQSLVKEGERALKRIEPLCRKHLDEYGSNFLDALKENDDIANFRSELTDLLWEFDDYIELEDFDPEKFAELQGLSRKAAPKIYDILMRMKLEVPIDHDTRSIMTRLSGPQSRPISPDAPPIPPLFPFSDMRKDSASPASVQRSAPESIAETRSVHDPPTVEAATAQLRHLMQTQSGPDEGLYANIPESLKPGPPQGPPPMEPPPRPPSANPWDVKTSPQQRDQRFPDDFSFERRAPVAPVESPIEPISPPLSPQRARESPTSRPRPLYMGSDRSSQISNDSRLSPTGAEPSSYERTYSIFPTPRGRYSNSNSIMSTSIPEDVASDRSSAGYIAQLSSRLPPPRTHSLPKSRPESVETNQSSVFDPSRTDGVNTPLTEHRGSAVSAADSSPTLGSSELSSLPLKAPPVNNYQGMVEPPQVVRMPEIDNLPIPVETETPTPEHPPNPFAVDCKLNPQSSFYTHKGFCDGAKEILNGGLGVKKTVKAGFASAASVAKCVKCHFELDFNEIDLDVNKAARGNFIKNGIGYRIRFLQKSHLPTRRSDDVMYGCIFCIHQGRTLHASDATVFVSQKALFAHLARHPRPLPAVPGFTVIEEAEVPDRYRNDYDLHFKGPVEAHPAVEKSNEICNMPTGTSKEAARRMYGQRLLYDRTPALEMVQGARVTGIEWPAKYLGEWCMGYHDAVYASVPFEIMRLDPPSPENIKMDGTSPTQVTARWRFNVKDKTKGDWLKFEKDEIITNISYPYQEFWCWSGTNQKGKWGIFPQAFIDIGTLRDFGVGSDRASVISSEKNKPTGGVLSRFSTRKSGRSGRRSSVAGSVGSNEIMPPPTPVPGMYGRE</sequence>
<feature type="region of interest" description="Disordered" evidence="1">
    <location>
        <begin position="212"/>
        <end position="436"/>
    </location>
</feature>
<feature type="compositionally biased region" description="Pro residues" evidence="1">
    <location>
        <begin position="152"/>
        <end position="161"/>
    </location>
</feature>
<keyword evidence="3" id="KW-1185">Reference proteome</keyword>
<feature type="compositionally biased region" description="Polar residues" evidence="1">
    <location>
        <begin position="391"/>
        <end position="411"/>
    </location>
</feature>
<feature type="compositionally biased region" description="Low complexity" evidence="1">
    <location>
        <begin position="424"/>
        <end position="436"/>
    </location>
</feature>
<dbReference type="EMBL" id="NKCL01000029">
    <property type="protein sequence ID" value="RSL87728.1"/>
    <property type="molecule type" value="Genomic_DNA"/>
</dbReference>
<feature type="region of interest" description="Disordered" evidence="1">
    <location>
        <begin position="141"/>
        <end position="194"/>
    </location>
</feature>
<organism evidence="2 3">
    <name type="scientific">Fusarium floridanum</name>
    <dbReference type="NCBI Taxonomy" id="1325733"/>
    <lineage>
        <taxon>Eukaryota</taxon>
        <taxon>Fungi</taxon>
        <taxon>Dikarya</taxon>
        <taxon>Ascomycota</taxon>
        <taxon>Pezizomycotina</taxon>
        <taxon>Sordariomycetes</taxon>
        <taxon>Hypocreomycetidae</taxon>
        <taxon>Hypocreales</taxon>
        <taxon>Nectriaceae</taxon>
        <taxon>Fusarium</taxon>
        <taxon>Fusarium solani species complex</taxon>
    </lineage>
</organism>
<dbReference type="Proteomes" id="UP000287972">
    <property type="component" value="Unassembled WGS sequence"/>
</dbReference>
<feature type="compositionally biased region" description="Pro residues" evidence="1">
    <location>
        <begin position="227"/>
        <end position="245"/>
    </location>
</feature>
<accession>A0A428SD73</accession>
<name>A0A428SD73_9HYPO</name>
<comment type="caution">
    <text evidence="2">The sequence shown here is derived from an EMBL/GenBank/DDBJ whole genome shotgun (WGS) entry which is preliminary data.</text>
</comment>
<feature type="compositionally biased region" description="Basic residues" evidence="1">
    <location>
        <begin position="836"/>
        <end position="845"/>
    </location>
</feature>
<feature type="compositionally biased region" description="Basic and acidic residues" evidence="1">
    <location>
        <begin position="257"/>
        <end position="271"/>
    </location>
</feature>
<feature type="compositionally biased region" description="Low complexity" evidence="1">
    <location>
        <begin position="846"/>
        <end position="855"/>
    </location>
</feature>
<dbReference type="SUPFAM" id="SSF50044">
    <property type="entry name" value="SH3-domain"/>
    <property type="match status" value="1"/>
</dbReference>
<dbReference type="AlphaFoldDB" id="A0A428SD73"/>
<feature type="compositionally biased region" description="Polar residues" evidence="1">
    <location>
        <begin position="343"/>
        <end position="354"/>
    </location>
</feature>
<evidence type="ECO:0000313" key="2">
    <source>
        <dbReference type="EMBL" id="RSL87728.1"/>
    </source>
</evidence>
<feature type="region of interest" description="Disordered" evidence="1">
    <location>
        <begin position="821"/>
        <end position="872"/>
    </location>
</feature>
<evidence type="ECO:0000313" key="3">
    <source>
        <dbReference type="Proteomes" id="UP000287972"/>
    </source>
</evidence>
<proteinExistence type="predicted"/>
<protein>
    <submittedName>
        <fullName evidence="2">Uncharacterized protein</fullName>
    </submittedName>
</protein>
<dbReference type="Gene3D" id="2.30.30.40">
    <property type="entry name" value="SH3 Domains"/>
    <property type="match status" value="1"/>
</dbReference>
<reference evidence="2 3" key="1">
    <citation type="submission" date="2017-06" db="EMBL/GenBank/DDBJ databases">
        <title>Comparative genomic analysis of Ambrosia Fusariam Clade fungi.</title>
        <authorList>
            <person name="Stajich J.E."/>
            <person name="Carrillo J."/>
            <person name="Kijimoto T."/>
            <person name="Eskalen A."/>
            <person name="O'Donnell K."/>
            <person name="Kasson M."/>
        </authorList>
    </citation>
    <scope>NUCLEOTIDE SEQUENCE [LARGE SCALE GENOMIC DNA]</scope>
    <source>
        <strain evidence="2 3">NRRL62606</strain>
    </source>
</reference>
<evidence type="ECO:0000256" key="1">
    <source>
        <dbReference type="SAM" id="MobiDB-lite"/>
    </source>
</evidence>
<dbReference type="InterPro" id="IPR036028">
    <property type="entry name" value="SH3-like_dom_sf"/>
</dbReference>